<evidence type="ECO:0000256" key="1">
    <source>
        <dbReference type="SAM" id="Phobius"/>
    </source>
</evidence>
<protein>
    <recommendedName>
        <fullName evidence="6">J domain-containing protein</fullName>
    </recommendedName>
</protein>
<evidence type="ECO:0000313" key="4">
    <source>
        <dbReference type="Proteomes" id="UP000013858"/>
    </source>
</evidence>
<evidence type="ECO:0000313" key="3">
    <source>
        <dbReference type="EMBL" id="EOT62582.1"/>
    </source>
</evidence>
<gene>
    <name evidence="3" type="ORF">I583_01582</name>
    <name evidence="2" type="ORF">UAW_00831</name>
</gene>
<dbReference type="OrthoDB" id="9816462at2"/>
<comment type="caution">
    <text evidence="2">The sequence shown here is derived from an EMBL/GenBank/DDBJ whole genome shotgun (WGS) entry which is preliminary data.</text>
</comment>
<organism evidence="2 4">
    <name type="scientific">Enterococcus haemoperoxidus ATCC BAA-382</name>
    <dbReference type="NCBI Taxonomy" id="1158608"/>
    <lineage>
        <taxon>Bacteria</taxon>
        <taxon>Bacillati</taxon>
        <taxon>Bacillota</taxon>
        <taxon>Bacilli</taxon>
        <taxon>Lactobacillales</taxon>
        <taxon>Enterococcaceae</taxon>
        <taxon>Enterococcus</taxon>
    </lineage>
</organism>
<dbReference type="eggNOG" id="COG2214">
    <property type="taxonomic scope" value="Bacteria"/>
</dbReference>
<dbReference type="AlphaFoldDB" id="R2QWB9"/>
<feature type="transmembrane region" description="Helical" evidence="1">
    <location>
        <begin position="414"/>
        <end position="435"/>
    </location>
</feature>
<dbReference type="Proteomes" id="UP000014197">
    <property type="component" value="Unassembled WGS sequence"/>
</dbReference>
<keyword evidence="5" id="KW-1185">Reference proteome</keyword>
<reference evidence="2 4" key="1">
    <citation type="submission" date="2013-02" db="EMBL/GenBank/DDBJ databases">
        <title>The Genome Sequence of Enterococcus haemoperoxidus BAA-382.</title>
        <authorList>
            <consortium name="The Broad Institute Genome Sequencing Platform"/>
            <consortium name="The Broad Institute Genome Sequencing Center for Infectious Disease"/>
            <person name="Earl A.M."/>
            <person name="Gilmore M.S."/>
            <person name="Lebreton F."/>
            <person name="Walker B."/>
            <person name="Young S.K."/>
            <person name="Zeng Q."/>
            <person name="Gargeya S."/>
            <person name="Fitzgerald M."/>
            <person name="Haas B."/>
            <person name="Abouelleil A."/>
            <person name="Alvarado L."/>
            <person name="Arachchi H.M."/>
            <person name="Berlin A.M."/>
            <person name="Chapman S.B."/>
            <person name="Dewar J."/>
            <person name="Goldberg J."/>
            <person name="Griggs A."/>
            <person name="Gujja S."/>
            <person name="Hansen M."/>
            <person name="Howarth C."/>
            <person name="Imamovic A."/>
            <person name="Larimer J."/>
            <person name="McCowan C."/>
            <person name="Murphy C."/>
            <person name="Neiman D."/>
            <person name="Pearson M."/>
            <person name="Priest M."/>
            <person name="Roberts A."/>
            <person name="Saif S."/>
            <person name="Shea T."/>
            <person name="Sisk P."/>
            <person name="Sykes S."/>
            <person name="Wortman J."/>
            <person name="Nusbaum C."/>
            <person name="Birren B."/>
        </authorList>
    </citation>
    <scope>NUCLEOTIDE SEQUENCE [LARGE SCALE GENOMIC DNA]</scope>
    <source>
        <strain evidence="2 4">ATCC BAA-382</strain>
    </source>
</reference>
<keyword evidence="1" id="KW-0472">Membrane</keyword>
<proteinExistence type="predicted"/>
<evidence type="ECO:0008006" key="6">
    <source>
        <dbReference type="Google" id="ProtNLM"/>
    </source>
</evidence>
<evidence type="ECO:0000313" key="2">
    <source>
        <dbReference type="EMBL" id="EOH99678.1"/>
    </source>
</evidence>
<accession>R2QWB9</accession>
<dbReference type="RefSeq" id="WP_010761040.1">
    <property type="nucleotide sequence ID" value="NZ_KB946315.1"/>
</dbReference>
<dbReference type="Proteomes" id="UP000013858">
    <property type="component" value="Unassembled WGS sequence"/>
</dbReference>
<reference evidence="3 5" key="2">
    <citation type="submission" date="2013-03" db="EMBL/GenBank/DDBJ databases">
        <title>The Genome Sequence of Enterococcus haemoperoxidus BAA-382 (PacBio/Illumina hybrid assembly).</title>
        <authorList>
            <consortium name="The Broad Institute Genomics Platform"/>
            <consortium name="The Broad Institute Genome Sequencing Center for Infectious Disease"/>
            <person name="Earl A."/>
            <person name="Russ C."/>
            <person name="Gilmore M."/>
            <person name="Surin D."/>
            <person name="Walker B."/>
            <person name="Young S."/>
            <person name="Zeng Q."/>
            <person name="Gargeya S."/>
            <person name="Fitzgerald M."/>
            <person name="Haas B."/>
            <person name="Abouelleil A."/>
            <person name="Allen A.W."/>
            <person name="Alvarado L."/>
            <person name="Arachchi H.M."/>
            <person name="Berlin A.M."/>
            <person name="Chapman S.B."/>
            <person name="Gainer-Dewar J."/>
            <person name="Goldberg J."/>
            <person name="Griggs A."/>
            <person name="Gujja S."/>
            <person name="Hansen M."/>
            <person name="Howarth C."/>
            <person name="Imamovic A."/>
            <person name="Ireland A."/>
            <person name="Larimer J."/>
            <person name="McCowan C."/>
            <person name="Murphy C."/>
            <person name="Pearson M."/>
            <person name="Poon T.W."/>
            <person name="Priest M."/>
            <person name="Roberts A."/>
            <person name="Saif S."/>
            <person name="Shea T."/>
            <person name="Sisk P."/>
            <person name="Sykes S."/>
            <person name="Wortman J."/>
            <person name="Nusbaum C."/>
            <person name="Birren B."/>
        </authorList>
    </citation>
    <scope>NUCLEOTIDE SEQUENCE [LARGE SCALE GENOMIC DNA]</scope>
    <source>
        <strain evidence="3 5">ATCC BAA-382</strain>
    </source>
</reference>
<dbReference type="EMBL" id="AJAR01000010">
    <property type="protein sequence ID" value="EOH99678.1"/>
    <property type="molecule type" value="Genomic_DNA"/>
</dbReference>
<dbReference type="EMBL" id="ASVY01000002">
    <property type="protein sequence ID" value="EOT62582.1"/>
    <property type="molecule type" value="Genomic_DNA"/>
</dbReference>
<sequence length="710" mass="83569">MNCWEILALEPTSDKTKVKQAYDEKVKMINVEKDPLAFKKLKDAYDSAIFLSGAIIESNRPVEPDTPSVEVNDSNIGTTTFNSEAETKANQNDVEHFIVKESAVELNNKRMPLKEVQKALPENETEERKQTTSVLIFKQELAMIYEKMDFFSDVEKWTPLFSNELKWTSDEYNEITEIIQIFLQSNYRVLSRQIIIYFETFFDFDSLAKEYKIEDNFRYTWTKIKHVPPFSFDIYQDIPKEERIEYFTNRYELFQIVEGAVANQSSWFERLNVCKTITTKDYDVINLQISYLLLNDFRMEQEQTVTEFKVLIGEANTLKANKTSAFFNAYYEWVKQKGSTNDVLIYNNSELTIPVTIFKLLIGYVYFSLSRHSRVKECWGELSKKNPSLFRPKELAMLQLTEPMRSLPKKKKSMWQYLWVIFLLVMVVSKINGIISRDNERNSYSSIPDLESSFSGENDSEYSDISADLLELKESENLYDQFIYYFYIDREDEDRANFIDTNLVGQAKEKAQRVMISELPETLIDSRYDFYASPDNVAGYGPVTALTLLDEEEPFIILQEDKDEKISNVFGNGWEVLPKEKFEALWADIQVRPMMSQKFFVVYYLLSDERNENIKDNPEYATENVKKLLERNRSMPIAQEFEAGTWQISQDDEDKLYTIINDKDDKHRFILSYDDYGRLEHIFGDEWEKIDDFKKKTIYDNAEEEKIGVY</sequence>
<evidence type="ECO:0000313" key="5">
    <source>
        <dbReference type="Proteomes" id="UP000014197"/>
    </source>
</evidence>
<keyword evidence="1" id="KW-0812">Transmembrane</keyword>
<name>R2QWB9_9ENTE</name>
<dbReference type="PATRIC" id="fig|1158608.3.peg.811"/>
<dbReference type="STRING" id="155618.RV06_GL002085"/>
<keyword evidence="1" id="KW-1133">Transmembrane helix</keyword>